<dbReference type="InterPro" id="IPR003103">
    <property type="entry name" value="BAG_domain"/>
</dbReference>
<dbReference type="SUPFAM" id="SSF63491">
    <property type="entry name" value="BAG domain"/>
    <property type="match status" value="1"/>
</dbReference>
<comment type="caution">
    <text evidence="3">The sequence shown here is derived from an EMBL/GenBank/DDBJ whole genome shotgun (WGS) entry which is preliminary data.</text>
</comment>
<sequence length="313" mass="34852">MTSTLPSPTKRLAAVASHIDRAQDMLVSRLITQRHAAVACLAATKWMTFAHRTRDHSARVKRAKQELAQYRYRVLEQAERLTQLLMDLDVIESAGSDIIRSERKQLVHRIQTLFDTADELTVKANRLVALGDIIFPQAPEPAESPAVVATTIDTASESTALEHPTPSDTPNSEPANEGNEGIPRYIDSLPLWTPPVRLQRVIDGVVLTVELPGVEPKNVDVSVSPNGHLQVTGFKLPTPDDFPLLLSHWRPVELRCGRFLVERQFPVDRFAVDLMRFRHLPTGEIQIVVPDQPQPPAPTPATFVHPYTGLCVF</sequence>
<evidence type="ECO:0000313" key="3">
    <source>
        <dbReference type="EMBL" id="OQR97865.1"/>
    </source>
</evidence>
<feature type="domain" description="BAG" evidence="2">
    <location>
        <begin position="58"/>
        <end position="121"/>
    </location>
</feature>
<organism evidence="3 4">
    <name type="scientific">Achlya hypogyna</name>
    <name type="common">Oomycete</name>
    <name type="synonym">Protoachlya hypogyna</name>
    <dbReference type="NCBI Taxonomy" id="1202772"/>
    <lineage>
        <taxon>Eukaryota</taxon>
        <taxon>Sar</taxon>
        <taxon>Stramenopiles</taxon>
        <taxon>Oomycota</taxon>
        <taxon>Saprolegniomycetes</taxon>
        <taxon>Saprolegniales</taxon>
        <taxon>Achlyaceae</taxon>
        <taxon>Achlya</taxon>
    </lineage>
</organism>
<dbReference type="Pfam" id="PF02179">
    <property type="entry name" value="BAG"/>
    <property type="match status" value="1"/>
</dbReference>
<dbReference type="InterPro" id="IPR008978">
    <property type="entry name" value="HSP20-like_chaperone"/>
</dbReference>
<feature type="region of interest" description="Disordered" evidence="1">
    <location>
        <begin position="157"/>
        <end position="180"/>
    </location>
</feature>
<dbReference type="Gene3D" id="2.60.40.790">
    <property type="match status" value="1"/>
</dbReference>
<dbReference type="SUPFAM" id="SSF49764">
    <property type="entry name" value="HSP20-like chaperones"/>
    <property type="match status" value="1"/>
</dbReference>
<dbReference type="EMBL" id="JNBR01000095">
    <property type="protein sequence ID" value="OQR97865.1"/>
    <property type="molecule type" value="Genomic_DNA"/>
</dbReference>
<evidence type="ECO:0000259" key="2">
    <source>
        <dbReference type="PROSITE" id="PS51035"/>
    </source>
</evidence>
<dbReference type="InterPro" id="IPR036533">
    <property type="entry name" value="BAG_dom_sf"/>
</dbReference>
<dbReference type="CDD" id="cd06464">
    <property type="entry name" value="ACD_sHsps-like"/>
    <property type="match status" value="1"/>
</dbReference>
<evidence type="ECO:0000256" key="1">
    <source>
        <dbReference type="SAM" id="MobiDB-lite"/>
    </source>
</evidence>
<accession>A0A1V9ZIN6</accession>
<dbReference type="PROSITE" id="PS51035">
    <property type="entry name" value="BAG"/>
    <property type="match status" value="1"/>
</dbReference>
<proteinExistence type="predicted"/>
<reference evidence="3 4" key="1">
    <citation type="journal article" date="2014" name="Genome Biol. Evol.">
        <title>The secreted proteins of Achlya hypogyna and Thraustotheca clavata identify the ancestral oomycete secretome and reveal gene acquisitions by horizontal gene transfer.</title>
        <authorList>
            <person name="Misner I."/>
            <person name="Blouin N."/>
            <person name="Leonard G."/>
            <person name="Richards T.A."/>
            <person name="Lane C.E."/>
        </authorList>
    </citation>
    <scope>NUCLEOTIDE SEQUENCE [LARGE SCALE GENOMIC DNA]</scope>
    <source>
        <strain evidence="3 4">ATCC 48635</strain>
    </source>
</reference>
<dbReference type="OrthoDB" id="72660at2759"/>
<dbReference type="Gene3D" id="1.20.58.120">
    <property type="entry name" value="BAG domain"/>
    <property type="match status" value="1"/>
</dbReference>
<keyword evidence="4" id="KW-1185">Reference proteome</keyword>
<protein>
    <recommendedName>
        <fullName evidence="2">BAG domain-containing protein</fullName>
    </recommendedName>
</protein>
<dbReference type="AlphaFoldDB" id="A0A1V9ZIN6"/>
<evidence type="ECO:0000313" key="4">
    <source>
        <dbReference type="Proteomes" id="UP000243579"/>
    </source>
</evidence>
<gene>
    <name evidence="3" type="ORF">ACHHYP_09853</name>
</gene>
<dbReference type="Proteomes" id="UP000243579">
    <property type="component" value="Unassembled WGS sequence"/>
</dbReference>
<dbReference type="GO" id="GO:0051087">
    <property type="term" value="F:protein-folding chaperone binding"/>
    <property type="evidence" value="ECO:0007669"/>
    <property type="project" value="InterPro"/>
</dbReference>
<name>A0A1V9ZIN6_ACHHY</name>